<evidence type="ECO:0000313" key="3">
    <source>
        <dbReference type="WBParaSite" id="nRc.2.0.1.t36298-RA"/>
    </source>
</evidence>
<evidence type="ECO:0000256" key="1">
    <source>
        <dbReference type="SAM" id="MobiDB-lite"/>
    </source>
</evidence>
<organism evidence="2 3">
    <name type="scientific">Romanomermis culicivorax</name>
    <name type="common">Nematode worm</name>
    <dbReference type="NCBI Taxonomy" id="13658"/>
    <lineage>
        <taxon>Eukaryota</taxon>
        <taxon>Metazoa</taxon>
        <taxon>Ecdysozoa</taxon>
        <taxon>Nematoda</taxon>
        <taxon>Enoplea</taxon>
        <taxon>Dorylaimia</taxon>
        <taxon>Mermithida</taxon>
        <taxon>Mermithoidea</taxon>
        <taxon>Mermithidae</taxon>
        <taxon>Romanomermis</taxon>
    </lineage>
</organism>
<dbReference type="WBParaSite" id="nRc.2.0.1.t36298-RA">
    <property type="protein sequence ID" value="nRc.2.0.1.t36298-RA"/>
    <property type="gene ID" value="nRc.2.0.1.g36298"/>
</dbReference>
<dbReference type="AlphaFoldDB" id="A0A915KBZ0"/>
<dbReference type="Proteomes" id="UP000887565">
    <property type="component" value="Unplaced"/>
</dbReference>
<evidence type="ECO:0000313" key="2">
    <source>
        <dbReference type="Proteomes" id="UP000887565"/>
    </source>
</evidence>
<accession>A0A915KBZ0</accession>
<name>A0A915KBZ0_ROMCU</name>
<feature type="region of interest" description="Disordered" evidence="1">
    <location>
        <begin position="55"/>
        <end position="78"/>
    </location>
</feature>
<reference evidence="3" key="1">
    <citation type="submission" date="2022-11" db="UniProtKB">
        <authorList>
            <consortium name="WormBaseParasite"/>
        </authorList>
    </citation>
    <scope>IDENTIFICATION</scope>
</reference>
<keyword evidence="2" id="KW-1185">Reference proteome</keyword>
<protein>
    <submittedName>
        <fullName evidence="3">Uncharacterized protein</fullName>
    </submittedName>
</protein>
<feature type="compositionally biased region" description="Polar residues" evidence="1">
    <location>
        <begin position="57"/>
        <end position="72"/>
    </location>
</feature>
<proteinExistence type="predicted"/>
<sequence length="210" mass="23575">MHLDDGPTNDLGAENAKNFRRFAPSQWTFSDNVTTIFQKILKPPKAASAEVVPSPAIYNSEQNNNSHGSADSESGRPDDEEVVIRIICQGRTIKHIIRHHGTLNGIMAKARSITGLIKKYLMEAGMQLHKILHFTKGCQSASVMQRRQNGVTALLRSKYGVDHLTHLHCVEHCEAMTIKDVKNISDIIVPCKISNREIKYYSELKRLSEN</sequence>